<dbReference type="PANTHER" id="PTHR47178">
    <property type="entry name" value="MONOOXYGENASE, FAD-BINDING"/>
    <property type="match status" value="1"/>
</dbReference>
<sequence>MTRVIIVGGGIGGLALAQGLRKSGVAVAVHERDRHRADRLQGFRIHINPHGSRALSDCLPPELFAAFVASGGKGGNELTFVTERMKRLLRLDEDITTGGSSAPEDGHYGVSRITLRQILLSGLEDVVHFDKKFERYELEPDGRVTAHFADGTSATGDVLVGADGGGSRVRAQYLPHAGRVDTGIVAIAGKYMLTEESRALLPPELRSGPLSVMPPKSCSMFVAPHELDGGVGVNDRDDPGALFDNTKPYVFWAFAAKREYYGTDVESLGCLELRDLALKMTTGWAPQLRAMVALSEVDTLTALPIRSAVAVEKWTSSAVTLLGDAVHSMTPFRGIGANTALRDAQLLCRKLVAADRGGPLVGGIAEYEAEMTGYGFAAVRTSLEAAQRAVGGTKAARLTSRGVFRVLDAVPALKRRAFGGFEDQDAVRER</sequence>
<dbReference type="Pfam" id="PF13450">
    <property type="entry name" value="NAD_binding_8"/>
    <property type="match status" value="1"/>
</dbReference>
<keyword evidence="3" id="KW-0560">Oxidoreductase</keyword>
<evidence type="ECO:0000256" key="1">
    <source>
        <dbReference type="ARBA" id="ARBA00022630"/>
    </source>
</evidence>
<accession>A0ABV5ZS83</accession>
<dbReference type="Gene3D" id="3.50.50.60">
    <property type="entry name" value="FAD/NAD(P)-binding domain"/>
    <property type="match status" value="1"/>
</dbReference>
<gene>
    <name evidence="6" type="ORF">ACFFQA_07315</name>
</gene>
<evidence type="ECO:0000313" key="6">
    <source>
        <dbReference type="EMBL" id="MFB9903742.1"/>
    </source>
</evidence>
<evidence type="ECO:0000313" key="7">
    <source>
        <dbReference type="Proteomes" id="UP001589693"/>
    </source>
</evidence>
<keyword evidence="7" id="KW-1185">Reference proteome</keyword>
<dbReference type="SUPFAM" id="SSF51905">
    <property type="entry name" value="FAD/NAD(P)-binding domain"/>
    <property type="match status" value="1"/>
</dbReference>
<dbReference type="PANTHER" id="PTHR47178:SF5">
    <property type="entry name" value="FAD-BINDING DOMAIN-CONTAINING PROTEIN"/>
    <property type="match status" value="1"/>
</dbReference>
<reference evidence="6 7" key="1">
    <citation type="submission" date="2024-09" db="EMBL/GenBank/DDBJ databases">
        <authorList>
            <person name="Sun Q."/>
            <person name="Mori K."/>
        </authorList>
    </citation>
    <scope>NUCLEOTIDE SEQUENCE [LARGE SCALE GENOMIC DNA]</scope>
    <source>
        <strain evidence="6 7">TBRC 7907</strain>
    </source>
</reference>
<keyword evidence="2" id="KW-0274">FAD</keyword>
<evidence type="ECO:0000256" key="2">
    <source>
        <dbReference type="ARBA" id="ARBA00022827"/>
    </source>
</evidence>
<feature type="domain" description="FAD-binding" evidence="5">
    <location>
        <begin position="294"/>
        <end position="379"/>
    </location>
</feature>
<keyword evidence="1" id="KW-0285">Flavoprotein</keyword>
<evidence type="ECO:0000256" key="4">
    <source>
        <dbReference type="ARBA" id="ARBA00023033"/>
    </source>
</evidence>
<dbReference type="Pfam" id="PF01494">
    <property type="entry name" value="FAD_binding_3"/>
    <property type="match status" value="1"/>
</dbReference>
<evidence type="ECO:0000259" key="5">
    <source>
        <dbReference type="Pfam" id="PF01494"/>
    </source>
</evidence>
<proteinExistence type="predicted"/>
<evidence type="ECO:0000256" key="3">
    <source>
        <dbReference type="ARBA" id="ARBA00023002"/>
    </source>
</evidence>
<dbReference type="EMBL" id="JBHLZU010000006">
    <property type="protein sequence ID" value="MFB9903742.1"/>
    <property type="molecule type" value="Genomic_DNA"/>
</dbReference>
<organism evidence="6 7">
    <name type="scientific">Allokutzneria oryzae</name>
    <dbReference type="NCBI Taxonomy" id="1378989"/>
    <lineage>
        <taxon>Bacteria</taxon>
        <taxon>Bacillati</taxon>
        <taxon>Actinomycetota</taxon>
        <taxon>Actinomycetes</taxon>
        <taxon>Pseudonocardiales</taxon>
        <taxon>Pseudonocardiaceae</taxon>
        <taxon>Allokutzneria</taxon>
    </lineage>
</organism>
<comment type="caution">
    <text evidence="6">The sequence shown here is derived from an EMBL/GenBank/DDBJ whole genome shotgun (WGS) entry which is preliminary data.</text>
</comment>
<dbReference type="InterPro" id="IPR036188">
    <property type="entry name" value="FAD/NAD-bd_sf"/>
</dbReference>
<dbReference type="RefSeq" id="WP_377850899.1">
    <property type="nucleotide sequence ID" value="NZ_JBHLZU010000006.1"/>
</dbReference>
<dbReference type="InterPro" id="IPR002938">
    <property type="entry name" value="FAD-bd"/>
</dbReference>
<dbReference type="PRINTS" id="PR00420">
    <property type="entry name" value="RNGMNOXGNASE"/>
</dbReference>
<name>A0ABV5ZS83_9PSEU</name>
<keyword evidence="4" id="KW-0503">Monooxygenase</keyword>
<dbReference type="Proteomes" id="UP001589693">
    <property type="component" value="Unassembled WGS sequence"/>
</dbReference>
<protein>
    <submittedName>
        <fullName evidence="6">FAD-dependent oxidoreductase</fullName>
    </submittedName>
</protein>